<organism evidence="1 2">
    <name type="scientific">Corynebacterium mustelae</name>
    <dbReference type="NCBI Taxonomy" id="571915"/>
    <lineage>
        <taxon>Bacteria</taxon>
        <taxon>Bacillati</taxon>
        <taxon>Actinomycetota</taxon>
        <taxon>Actinomycetes</taxon>
        <taxon>Mycobacteriales</taxon>
        <taxon>Corynebacteriaceae</taxon>
        <taxon>Corynebacterium</taxon>
    </lineage>
</organism>
<dbReference type="PATRIC" id="fig|571915.4.peg.1272"/>
<dbReference type="STRING" id="571915.CMUST_05980"/>
<gene>
    <name evidence="1" type="ORF">CMUST_05980</name>
</gene>
<dbReference type="KEGG" id="cmv:CMUST_05980"/>
<dbReference type="EMBL" id="CP011542">
    <property type="protein sequence ID" value="AKK05532.1"/>
    <property type="molecule type" value="Genomic_DNA"/>
</dbReference>
<reference evidence="2" key="2">
    <citation type="submission" date="2015-05" db="EMBL/GenBank/DDBJ databases">
        <title>Complete genome sequence of Corynebacterium mustelae DSM 45274, isolated from various tissues of a male ferret with lethal sepsis.</title>
        <authorList>
            <person name="Ruckert C."/>
            <person name="Albersmeier A."/>
            <person name="Winkler A."/>
            <person name="Tauch A."/>
        </authorList>
    </citation>
    <scope>NUCLEOTIDE SEQUENCE [LARGE SCALE GENOMIC DNA]</scope>
    <source>
        <strain evidence="2">DSM 45274</strain>
    </source>
</reference>
<reference evidence="1 2" key="1">
    <citation type="journal article" date="2015" name="Genome Announc.">
        <title>Complete Genome Sequence of the Type Strain Corynebacterium mustelae DSM 45274, Isolated from Various Tissues of a Male Ferret with Lethal Sepsis.</title>
        <authorList>
            <person name="Ruckert C."/>
            <person name="Eimer J."/>
            <person name="Winkler A."/>
            <person name="Tauch A."/>
        </authorList>
    </citation>
    <scope>NUCLEOTIDE SEQUENCE [LARGE SCALE GENOMIC DNA]</scope>
    <source>
        <strain evidence="1 2">DSM 45274</strain>
    </source>
</reference>
<sequence>MSYIDKTFGRDISDDDENGLFVETLKQQVRDVRRIGVNSVVTSIAHVAQHATMAGLVAAINFVRTEENIPRKLRRKLEQRLEHFLVDKLRGIAIPTQPLPCFSTRVVDVGAHVRQWQWIEETQSNILETIWPSLDIFEVGIVVIDANLRPLSEVITMDNIALQPSPKIFRIWPGCSTRLERELRVSINLDEVAQHYYNYRYLAMVVGPVFDSCFSVEKIYCTLLANESESQREEEIVTPDVAIPFRPDCSGLIPLIIDGIEKKILWSTAEIALPTVAEEFAATVKQIIRFQVSAMTYGELLTMWARAHYSETVPTPAQSHHIETLQRFLKI</sequence>
<accession>A0A0G3H315</accession>
<dbReference type="Proteomes" id="UP000035199">
    <property type="component" value="Chromosome"/>
</dbReference>
<evidence type="ECO:0000313" key="1">
    <source>
        <dbReference type="EMBL" id="AKK05532.1"/>
    </source>
</evidence>
<keyword evidence="2" id="KW-1185">Reference proteome</keyword>
<dbReference type="RefSeq" id="WP_047261723.1">
    <property type="nucleotide sequence ID" value="NZ_CP011542.1"/>
</dbReference>
<evidence type="ECO:0000313" key="2">
    <source>
        <dbReference type="Proteomes" id="UP000035199"/>
    </source>
</evidence>
<dbReference type="AlphaFoldDB" id="A0A0G3H315"/>
<proteinExistence type="predicted"/>
<name>A0A0G3H315_9CORY</name>
<protein>
    <submittedName>
        <fullName evidence="1">Uncharacterized protein</fullName>
    </submittedName>
</protein>